<evidence type="ECO:0000256" key="1">
    <source>
        <dbReference type="SAM" id="MobiDB-lite"/>
    </source>
</evidence>
<proteinExistence type="predicted"/>
<dbReference type="EMBL" id="CYGY02000009">
    <property type="protein sequence ID" value="SIT36579.1"/>
    <property type="molecule type" value="Genomic_DNA"/>
</dbReference>
<feature type="compositionally biased region" description="Basic and acidic residues" evidence="1">
    <location>
        <begin position="117"/>
        <end position="136"/>
    </location>
</feature>
<name>A0A1N7RN84_9BURK</name>
<keyword evidence="3" id="KW-1185">Reference proteome</keyword>
<gene>
    <name evidence="2" type="ORF">BN2476_90146</name>
</gene>
<reference evidence="2" key="1">
    <citation type="submission" date="2016-12" db="EMBL/GenBank/DDBJ databases">
        <authorList>
            <person name="Moulin L."/>
        </authorList>
    </citation>
    <scope>NUCLEOTIDE SEQUENCE [LARGE SCALE GENOMIC DNA]</scope>
    <source>
        <strain evidence="2">STM 7183</strain>
    </source>
</reference>
<evidence type="ECO:0000313" key="3">
    <source>
        <dbReference type="Proteomes" id="UP000195569"/>
    </source>
</evidence>
<dbReference type="AlphaFoldDB" id="A0A1N7RN84"/>
<accession>A0A1N7RN84</accession>
<sequence length="136" mass="14883">MARLCGVARIAGQNRPIGRQGQSAISVHQSVWLRVAEAGLSSRSANPRLIPHRPDRRSHICFQLPFRKLTFVRCHTAFLLTDAPLTVQDGRMARVDGAGNALLTLSKGGGRGMPIPMRRDMKKSETGTGLCRDHST</sequence>
<comment type="caution">
    <text evidence="2">The sequence shown here is derived from an EMBL/GenBank/DDBJ whole genome shotgun (WGS) entry which is preliminary data.</text>
</comment>
<dbReference type="Proteomes" id="UP000195569">
    <property type="component" value="Unassembled WGS sequence"/>
</dbReference>
<feature type="region of interest" description="Disordered" evidence="1">
    <location>
        <begin position="108"/>
        <end position="136"/>
    </location>
</feature>
<protein>
    <submittedName>
        <fullName evidence="2">Uncharacterized protein</fullName>
    </submittedName>
</protein>
<organism evidence="2 3">
    <name type="scientific">Paraburkholderia piptadeniae</name>
    <dbReference type="NCBI Taxonomy" id="1701573"/>
    <lineage>
        <taxon>Bacteria</taxon>
        <taxon>Pseudomonadati</taxon>
        <taxon>Pseudomonadota</taxon>
        <taxon>Betaproteobacteria</taxon>
        <taxon>Burkholderiales</taxon>
        <taxon>Burkholderiaceae</taxon>
        <taxon>Paraburkholderia</taxon>
    </lineage>
</organism>
<evidence type="ECO:0000313" key="2">
    <source>
        <dbReference type="EMBL" id="SIT36579.1"/>
    </source>
</evidence>